<evidence type="ECO:0000313" key="5">
    <source>
        <dbReference type="EMBL" id="RKQ63605.1"/>
    </source>
</evidence>
<evidence type="ECO:0000313" key="6">
    <source>
        <dbReference type="Proteomes" id="UP000280881"/>
    </source>
</evidence>
<dbReference type="Gene3D" id="3.40.190.10">
    <property type="entry name" value="Periplasmic binding protein-like II"/>
    <property type="match status" value="2"/>
</dbReference>
<dbReference type="RefSeq" id="WP_121169845.1">
    <property type="nucleotide sequence ID" value="NZ_RBIE01000001.1"/>
</dbReference>
<keyword evidence="3 4" id="KW-0456">Lyase</keyword>
<dbReference type="GO" id="GO:0016836">
    <property type="term" value="F:hydro-lyase activity"/>
    <property type="evidence" value="ECO:0007669"/>
    <property type="project" value="UniProtKB-UniRule"/>
</dbReference>
<dbReference type="SUPFAM" id="SSF53850">
    <property type="entry name" value="Periplasmic binding protein-like II"/>
    <property type="match status" value="1"/>
</dbReference>
<sequence length="268" mass="31476">MLKVGKIEYLNTVPVYYGFVKGEVPLNGIKFTDDVPSELNRLLREGFLDISVISSYEFLKNQDKYLLFPDFSISAKKKVMSVLFFSTVPIHQLHRKDVWLTKSSMTSKELLKYLLREVYGVEPNFHYYSMKEDELPTNPKALLAIGDDALKLLHSKRYPFIYDLAEEWFNLTELPFVFAVWAARKDSYREKEKEIKEFYKKLLNSRNIGERSYEEICEKYSRKLNLPKGLCKKYLETLNFHLGKEELEALKVFGNKVGLKFNPTFVKT</sequence>
<dbReference type="EC" id="4.2.1.151" evidence="4"/>
<protein>
    <recommendedName>
        <fullName evidence="4">Chorismate dehydratase</fullName>
        <ecNumber evidence="4">4.2.1.151</ecNumber>
    </recommendedName>
    <alternativeName>
        <fullName evidence="4">Menaquinone biosynthetic enzyme MqnA</fullName>
    </alternativeName>
</protein>
<evidence type="ECO:0000256" key="3">
    <source>
        <dbReference type="ARBA" id="ARBA00023239"/>
    </source>
</evidence>
<gene>
    <name evidence="4" type="primary">mqnA</name>
    <name evidence="5" type="ORF">C7457_0479</name>
</gene>
<dbReference type="AlphaFoldDB" id="A0A420W8K5"/>
<dbReference type="HAMAP" id="MF_00995">
    <property type="entry name" value="MqnA"/>
    <property type="match status" value="1"/>
</dbReference>
<evidence type="ECO:0000256" key="2">
    <source>
        <dbReference type="ARBA" id="ARBA00022428"/>
    </source>
</evidence>
<evidence type="ECO:0000256" key="4">
    <source>
        <dbReference type="HAMAP-Rule" id="MF_00995"/>
    </source>
</evidence>
<dbReference type="UniPathway" id="UPA00079"/>
<comment type="caution">
    <text evidence="5">The sequence shown here is derived from an EMBL/GenBank/DDBJ whole genome shotgun (WGS) entry which is preliminary data.</text>
</comment>
<proteinExistence type="inferred from homology"/>
<dbReference type="Pfam" id="PF02621">
    <property type="entry name" value="VitK2_biosynth"/>
    <property type="match status" value="1"/>
</dbReference>
<organism evidence="5 6">
    <name type="scientific">Thermovibrio guaymasensis</name>
    <dbReference type="NCBI Taxonomy" id="240167"/>
    <lineage>
        <taxon>Bacteria</taxon>
        <taxon>Pseudomonadati</taxon>
        <taxon>Aquificota</taxon>
        <taxon>Aquificia</taxon>
        <taxon>Desulfurobacteriales</taxon>
        <taxon>Desulfurobacteriaceae</taxon>
        <taxon>Thermovibrio</taxon>
    </lineage>
</organism>
<accession>A0A420W8K5</accession>
<dbReference type="GO" id="GO:0009234">
    <property type="term" value="P:menaquinone biosynthetic process"/>
    <property type="evidence" value="ECO:0007669"/>
    <property type="project" value="UniProtKB-UniRule"/>
</dbReference>
<keyword evidence="6" id="KW-1185">Reference proteome</keyword>
<dbReference type="EMBL" id="RBIE01000001">
    <property type="protein sequence ID" value="RKQ63605.1"/>
    <property type="molecule type" value="Genomic_DNA"/>
</dbReference>
<name>A0A420W8K5_9BACT</name>
<dbReference type="CDD" id="cd13634">
    <property type="entry name" value="PBP2_Sco4506"/>
    <property type="match status" value="1"/>
</dbReference>
<dbReference type="PANTHER" id="PTHR37690">
    <property type="entry name" value="CHORISMATE DEHYDRATASE"/>
    <property type="match status" value="1"/>
</dbReference>
<dbReference type="InterPro" id="IPR030868">
    <property type="entry name" value="MqnA"/>
</dbReference>
<comment type="function">
    <text evidence="4">Catalyzes the dehydration of chorismate into 3-[(1-carboxyvinyl)oxy]benzoate, a step in the biosynthesis of menaquinone (MK, vitamin K2).</text>
</comment>
<comment type="pathway">
    <text evidence="1 4">Quinol/quinone metabolism; menaquinone biosynthesis.</text>
</comment>
<keyword evidence="2 4" id="KW-0474">Menaquinone biosynthesis</keyword>
<dbReference type="InterPro" id="IPR003773">
    <property type="entry name" value="Menaquinone_biosynth"/>
</dbReference>
<evidence type="ECO:0000256" key="1">
    <source>
        <dbReference type="ARBA" id="ARBA00004863"/>
    </source>
</evidence>
<comment type="similarity">
    <text evidence="4">Belongs to the MqnA/MqnD family. MqnA subfamily.</text>
</comment>
<comment type="catalytic activity">
    <reaction evidence="4">
        <text>chorismate = 3-[(1-carboxyvinyl)-oxy]benzoate + H2O</text>
        <dbReference type="Rhea" id="RHEA:40051"/>
        <dbReference type="ChEBI" id="CHEBI:15377"/>
        <dbReference type="ChEBI" id="CHEBI:29748"/>
        <dbReference type="ChEBI" id="CHEBI:76981"/>
        <dbReference type="EC" id="4.2.1.151"/>
    </reaction>
</comment>
<dbReference type="PANTHER" id="PTHR37690:SF1">
    <property type="entry name" value="CHORISMATE DEHYDRATASE"/>
    <property type="match status" value="1"/>
</dbReference>
<dbReference type="Proteomes" id="UP000280881">
    <property type="component" value="Unassembled WGS sequence"/>
</dbReference>
<reference evidence="5 6" key="1">
    <citation type="submission" date="2018-10" db="EMBL/GenBank/DDBJ databases">
        <title>Genomic Encyclopedia of Type Strains, Phase IV (KMG-IV): sequencing the most valuable type-strain genomes for metagenomic binning, comparative biology and taxonomic classification.</title>
        <authorList>
            <person name="Goeker M."/>
        </authorList>
    </citation>
    <scope>NUCLEOTIDE SEQUENCE [LARGE SCALE GENOMIC DNA]</scope>
    <source>
        <strain evidence="5 6">DSM 15521</strain>
    </source>
</reference>
<dbReference type="OrthoDB" id="9810112at2"/>